<name>A0A7J7IJ69_9RHOD</name>
<keyword evidence="6" id="KW-1185">Reference proteome</keyword>
<keyword evidence="4" id="KW-0378">Hydrolase</keyword>
<evidence type="ECO:0000256" key="4">
    <source>
        <dbReference type="ARBA" id="ARBA00022801"/>
    </source>
</evidence>
<dbReference type="EMBL" id="VWRR01000010">
    <property type="protein sequence ID" value="KAF6002557.1"/>
    <property type="molecule type" value="Genomic_DNA"/>
</dbReference>
<comment type="caution">
    <text evidence="5">The sequence shown here is derived from an EMBL/GenBank/DDBJ whole genome shotgun (WGS) entry which is preliminary data.</text>
</comment>
<evidence type="ECO:0000256" key="1">
    <source>
        <dbReference type="ARBA" id="ARBA00009275"/>
    </source>
</evidence>
<keyword evidence="2" id="KW-0540">Nuclease</keyword>
<dbReference type="PANTHER" id="PTHR10060">
    <property type="entry name" value="TATD FAMILY DEOXYRIBONUCLEASE"/>
    <property type="match status" value="1"/>
</dbReference>
<dbReference type="SUPFAM" id="SSF51556">
    <property type="entry name" value="Metallo-dependent hydrolases"/>
    <property type="match status" value="1"/>
</dbReference>
<evidence type="ECO:0000256" key="2">
    <source>
        <dbReference type="ARBA" id="ARBA00022722"/>
    </source>
</evidence>
<dbReference type="Gene3D" id="3.20.20.140">
    <property type="entry name" value="Metal-dependent hydrolases"/>
    <property type="match status" value="1"/>
</dbReference>
<protein>
    <submittedName>
        <fullName evidence="5">TatD DNase</fullName>
    </submittedName>
</protein>
<dbReference type="GO" id="GO:0005829">
    <property type="term" value="C:cytosol"/>
    <property type="evidence" value="ECO:0007669"/>
    <property type="project" value="TreeGrafter"/>
</dbReference>
<accession>A0A7J7IJ69</accession>
<dbReference type="GO" id="GO:0008296">
    <property type="term" value="F:3'-5'-DNA exonuclease activity"/>
    <property type="evidence" value="ECO:0007669"/>
    <property type="project" value="TreeGrafter"/>
</dbReference>
<dbReference type="InterPro" id="IPR032466">
    <property type="entry name" value="Metal_Hydrolase"/>
</dbReference>
<dbReference type="Pfam" id="PF01026">
    <property type="entry name" value="TatD_DNase"/>
    <property type="match status" value="1"/>
</dbReference>
<dbReference type="Proteomes" id="UP000530660">
    <property type="component" value="Unassembled WGS sequence"/>
</dbReference>
<dbReference type="InterPro" id="IPR050891">
    <property type="entry name" value="TatD-type_Hydrolase"/>
</dbReference>
<dbReference type="InterPro" id="IPR001130">
    <property type="entry name" value="TatD-like"/>
</dbReference>
<dbReference type="CDD" id="cd01310">
    <property type="entry name" value="TatD_DNAse"/>
    <property type="match status" value="1"/>
</dbReference>
<sequence>MTEVAYFDAAANLTDDMYLGVYNGRKYHDPDISHILERAAGEGIREILVTAGSLEQSRAAINLVSKTRRGQLSQLRSGWPKLYATVGVHPTRCGEFFSGDNISSMAAKSSAEAHLRALRELLLEAAAASKEAASETAPSVVAIGECGLDYARTQFCEPEVQKRGLELQLQLAAECRLPLLLHNRESTADLVEILKRYHKRLCAGGLVHSFDGSPEDALSLLDLGFYIGLNGCSLKTEENLRVVRDYIPLDRLIIETDCPYCEIRPSHASYQFMSAQGEDIARLGWSSGPRFEKKKHRPGFGVRGRNEPCGIVQVCAVISKIKSLPMKEVAAAARSNARSLFLHSETGKASENSLG</sequence>
<reference evidence="5 6" key="1">
    <citation type="journal article" date="2020" name="J. Phycol.">
        <title>Comparative genome analysis reveals Cyanidiococcus gen. nov., a new extremophilic red algal genus sister to Cyanidioschyzon (Cyanidioschyzonaceae, Rhodophyta).</title>
        <authorList>
            <person name="Liu S.-L."/>
            <person name="Chiang Y.-R."/>
            <person name="Yoon H.S."/>
            <person name="Fu H.-Y."/>
        </authorList>
    </citation>
    <scope>NUCLEOTIDE SEQUENCE [LARGE SCALE GENOMIC DNA]</scope>
    <source>
        <strain evidence="5 6">THAL066</strain>
    </source>
</reference>
<comment type="similarity">
    <text evidence="1">Belongs to the metallo-dependent hydrolases superfamily. TatD-type hydrolase family.</text>
</comment>
<keyword evidence="3" id="KW-0479">Metal-binding</keyword>
<proteinExistence type="inferred from homology"/>
<evidence type="ECO:0000256" key="3">
    <source>
        <dbReference type="ARBA" id="ARBA00022723"/>
    </source>
</evidence>
<organism evidence="5 6">
    <name type="scientific">Cyanidiococcus yangmingshanensis</name>
    <dbReference type="NCBI Taxonomy" id="2690220"/>
    <lineage>
        <taxon>Eukaryota</taxon>
        <taxon>Rhodophyta</taxon>
        <taxon>Bangiophyceae</taxon>
        <taxon>Cyanidiales</taxon>
        <taxon>Cyanidiaceae</taxon>
        <taxon>Cyanidiococcus</taxon>
    </lineage>
</organism>
<dbReference type="OrthoDB" id="6079689at2759"/>
<evidence type="ECO:0000313" key="5">
    <source>
        <dbReference type="EMBL" id="KAF6002557.1"/>
    </source>
</evidence>
<dbReference type="PANTHER" id="PTHR10060:SF15">
    <property type="entry name" value="DEOXYRIBONUCLEASE TATDN1"/>
    <property type="match status" value="1"/>
</dbReference>
<dbReference type="AlphaFoldDB" id="A0A7J7IJ69"/>
<gene>
    <name evidence="5" type="primary">TATDN1</name>
    <name evidence="5" type="ORF">F1559_004225</name>
</gene>
<evidence type="ECO:0000313" key="6">
    <source>
        <dbReference type="Proteomes" id="UP000530660"/>
    </source>
</evidence>
<dbReference type="GO" id="GO:0046872">
    <property type="term" value="F:metal ion binding"/>
    <property type="evidence" value="ECO:0007669"/>
    <property type="project" value="UniProtKB-KW"/>
</dbReference>